<accession>A0A926VB24</accession>
<proteinExistence type="predicted"/>
<evidence type="ECO:0000313" key="1">
    <source>
        <dbReference type="EMBL" id="MBD2180523.1"/>
    </source>
</evidence>
<dbReference type="EMBL" id="JACJPW010000009">
    <property type="protein sequence ID" value="MBD2180523.1"/>
    <property type="molecule type" value="Genomic_DNA"/>
</dbReference>
<evidence type="ECO:0000313" key="2">
    <source>
        <dbReference type="Proteomes" id="UP000641646"/>
    </source>
</evidence>
<keyword evidence="2" id="KW-1185">Reference proteome</keyword>
<dbReference type="RefSeq" id="WP_190462807.1">
    <property type="nucleotide sequence ID" value="NZ_JACJPW010000009.1"/>
</dbReference>
<gene>
    <name evidence="1" type="ORF">H6G03_05285</name>
</gene>
<protein>
    <submittedName>
        <fullName evidence="1">Uncharacterized protein</fullName>
    </submittedName>
</protein>
<organism evidence="1 2">
    <name type="scientific">Aerosakkonema funiforme FACHB-1375</name>
    <dbReference type="NCBI Taxonomy" id="2949571"/>
    <lineage>
        <taxon>Bacteria</taxon>
        <taxon>Bacillati</taxon>
        <taxon>Cyanobacteriota</taxon>
        <taxon>Cyanophyceae</taxon>
        <taxon>Oscillatoriophycideae</taxon>
        <taxon>Aerosakkonematales</taxon>
        <taxon>Aerosakkonemataceae</taxon>
        <taxon>Aerosakkonema</taxon>
    </lineage>
</organism>
<name>A0A926VB24_9CYAN</name>
<sequence>MDRSNSIAAIWIDASFTWEAATMTRSPKRCSMGGIPRAPNPTLTPINLIAACEATIFLSHRTSQLYSGFSL</sequence>
<dbReference type="Proteomes" id="UP000641646">
    <property type="component" value="Unassembled WGS sequence"/>
</dbReference>
<comment type="caution">
    <text evidence="1">The sequence shown here is derived from an EMBL/GenBank/DDBJ whole genome shotgun (WGS) entry which is preliminary data.</text>
</comment>
<reference evidence="1" key="2">
    <citation type="submission" date="2020-08" db="EMBL/GenBank/DDBJ databases">
        <authorList>
            <person name="Chen M."/>
            <person name="Teng W."/>
            <person name="Zhao L."/>
            <person name="Hu C."/>
            <person name="Zhou Y."/>
            <person name="Han B."/>
            <person name="Song L."/>
            <person name="Shu W."/>
        </authorList>
    </citation>
    <scope>NUCLEOTIDE SEQUENCE</scope>
    <source>
        <strain evidence="1">FACHB-1375</strain>
    </source>
</reference>
<reference evidence="1" key="1">
    <citation type="journal article" date="2015" name="ISME J.">
        <title>Draft Genome Sequence of Streptomyces incarnatus NRRL8089, which Produces the Nucleoside Antibiotic Sinefungin.</title>
        <authorList>
            <person name="Oshima K."/>
            <person name="Hattori M."/>
            <person name="Shimizu H."/>
            <person name="Fukuda K."/>
            <person name="Nemoto M."/>
            <person name="Inagaki K."/>
            <person name="Tamura T."/>
        </authorList>
    </citation>
    <scope>NUCLEOTIDE SEQUENCE</scope>
    <source>
        <strain evidence="1">FACHB-1375</strain>
    </source>
</reference>
<dbReference type="AlphaFoldDB" id="A0A926VB24"/>